<accession>A0ACA9Y4Z6</accession>
<reference evidence="1" key="1">
    <citation type="submission" date="2022-06" db="EMBL/GenBank/DDBJ databases">
        <authorList>
            <person name="Legras J.-L."/>
            <person name="Devillers H."/>
            <person name="Grondin C."/>
        </authorList>
    </citation>
    <scope>NUCLEOTIDE SEQUENCE</scope>
    <source>
        <strain evidence="1">CLIB 1444</strain>
    </source>
</reference>
<organism evidence="1 2">
    <name type="scientific">[Candida] jaroonii</name>
    <dbReference type="NCBI Taxonomy" id="467808"/>
    <lineage>
        <taxon>Eukaryota</taxon>
        <taxon>Fungi</taxon>
        <taxon>Dikarya</taxon>
        <taxon>Ascomycota</taxon>
        <taxon>Saccharomycotina</taxon>
        <taxon>Pichiomycetes</taxon>
        <taxon>Debaryomycetaceae</taxon>
        <taxon>Yamadazyma</taxon>
    </lineage>
</organism>
<gene>
    <name evidence="1" type="ORF">CLIB1444_03S03114</name>
</gene>
<keyword evidence="2" id="KW-1185">Reference proteome</keyword>
<protein>
    <submittedName>
        <fullName evidence="1">Uncharacterized protein</fullName>
    </submittedName>
</protein>
<dbReference type="EMBL" id="CALSDN010000003">
    <property type="protein sequence ID" value="CAH6720042.1"/>
    <property type="molecule type" value="Genomic_DNA"/>
</dbReference>
<proteinExistence type="predicted"/>
<sequence>MNEPFYGKQGDMNLDNDHNRLMDHGVNGIGDEDIINEVKEGAIEDEDNERGRDRTNGDVEDMRLRDDRDDRDNRDDRDDRDDREDKEELFKKKFIRPRTQSFQSVLSTASLKSLPSQLPKRQGSTISNSSKNFQSFIQAPVLSSINQPEIEIGKQLPFEQNHQIPSQPPTDDNEQNGDDMYNEDTIIQQQRLTLNALKKLSLSPLPKIDQDLKRKQSAGSIITPVTAKNDMDDSRKQPYQPAEVDLSSFASLTRQPNRIVKSEEVSPNIPQPQTFQSFDSNLQAGSTYSNGSNNTITNMSGVSDGWKEAAYHQEVQKNQLKIQTNFKNSLLNELNGRRKSPLVNQITPSTTQSIPPNLPSSLPSNPPSEPSMPQSQPQLSNSTNTQISELQSQSTGSLRRFHDQKNGVQQIKNLRSPLYVPAVLRQTDSSSLRSVDSNMSSSSIASTVKSYLPFTSFKSYEHYLRQPPTRKHWIKDETVYQCSEPSCDKEFNFFERRHHCRKCGKIYCKEHTSHFLYINHLAQFTTGGRGTLSRVCDNCIEEYNEFVHNEFQLQSDYFGSAGQIGTPNQMTPGQTSGQSETSTPELQIDYTKNKHVNKKYLEEEQPVGSVPANWSWSSF</sequence>
<evidence type="ECO:0000313" key="1">
    <source>
        <dbReference type="EMBL" id="CAH6720042.1"/>
    </source>
</evidence>
<dbReference type="Proteomes" id="UP001152531">
    <property type="component" value="Unassembled WGS sequence"/>
</dbReference>
<comment type="caution">
    <text evidence="1">The sequence shown here is derived from an EMBL/GenBank/DDBJ whole genome shotgun (WGS) entry which is preliminary data.</text>
</comment>
<name>A0ACA9Y4Z6_9ASCO</name>
<evidence type="ECO:0000313" key="2">
    <source>
        <dbReference type="Proteomes" id="UP001152531"/>
    </source>
</evidence>